<evidence type="ECO:0000313" key="3">
    <source>
        <dbReference type="EMBL" id="ALN56882.1"/>
    </source>
</evidence>
<reference evidence="3 4" key="1">
    <citation type="submission" date="2015-11" db="EMBL/GenBank/DDBJ databases">
        <title>Genome sequences of Lysobacter enzymogenes strain C3 and Lysobacter antibioticus ATCC 29479.</title>
        <authorList>
            <person name="Kobayashi D.Y."/>
        </authorList>
    </citation>
    <scope>NUCLEOTIDE SEQUENCE [LARGE SCALE GENOMIC DNA]</scope>
    <source>
        <strain evidence="3 4">C3</strain>
    </source>
</reference>
<name>A0A0S2DEF4_LYSEN</name>
<gene>
    <name evidence="3" type="ORF">GLE_1525</name>
</gene>
<proteinExistence type="predicted"/>
<dbReference type="AlphaFoldDB" id="A0A0S2DEF4"/>
<evidence type="ECO:0000313" key="4">
    <source>
        <dbReference type="Proteomes" id="UP000061569"/>
    </source>
</evidence>
<evidence type="ECO:0000256" key="1">
    <source>
        <dbReference type="SAM" id="MobiDB-lite"/>
    </source>
</evidence>
<sequence>MRPFKLASVLLALLVLSFAAQARKPYVEIERRLTPQQLQEVGLSEEQLAKLNRMLRDADASEGAAPGVAAAAPAEAEADDAGPQVGAGAPRERSPGAGQFIGLNDEPIKSRLKHDVAGWEPGTVFELENGQQWKVLKGRMSLKKPIPKPEIVVVPGVAGRWFLQVDEDMPKARVYRID</sequence>
<organism evidence="3 4">
    <name type="scientific">Lysobacter enzymogenes</name>
    <dbReference type="NCBI Taxonomy" id="69"/>
    <lineage>
        <taxon>Bacteria</taxon>
        <taxon>Pseudomonadati</taxon>
        <taxon>Pseudomonadota</taxon>
        <taxon>Gammaproteobacteria</taxon>
        <taxon>Lysobacterales</taxon>
        <taxon>Lysobacteraceae</taxon>
        <taxon>Lysobacter</taxon>
    </lineage>
</organism>
<dbReference type="Proteomes" id="UP000061569">
    <property type="component" value="Chromosome"/>
</dbReference>
<protein>
    <submittedName>
        <fullName evidence="3">Uncharacterized protein</fullName>
    </submittedName>
</protein>
<accession>A0A0S2DEF4</accession>
<dbReference type="EMBL" id="CP013140">
    <property type="protein sequence ID" value="ALN56882.1"/>
    <property type="molecule type" value="Genomic_DNA"/>
</dbReference>
<keyword evidence="2" id="KW-0732">Signal</keyword>
<feature type="compositionally biased region" description="Low complexity" evidence="1">
    <location>
        <begin position="62"/>
        <end position="75"/>
    </location>
</feature>
<dbReference type="OrthoDB" id="8703271at2"/>
<feature type="region of interest" description="Disordered" evidence="1">
    <location>
        <begin position="62"/>
        <end position="100"/>
    </location>
</feature>
<dbReference type="KEGG" id="lez:GLE_1525"/>
<dbReference type="PATRIC" id="fig|69.6.peg.1507"/>
<evidence type="ECO:0000256" key="2">
    <source>
        <dbReference type="SAM" id="SignalP"/>
    </source>
</evidence>
<feature type="signal peptide" evidence="2">
    <location>
        <begin position="1"/>
        <end position="22"/>
    </location>
</feature>
<feature type="chain" id="PRO_5044292076" evidence="2">
    <location>
        <begin position="23"/>
        <end position="178"/>
    </location>
</feature>